<name>L8EAS9_HUMAN</name>
<proteinExistence type="predicted"/>
<sequence length="113" mass="12926">MWTMETPMPMETWKSSPLPSPQPHSPLSLPRHQMPMIMSYLPPNQRSSSVPKPPTKLPSRQRTITTTWPRSPPRSRSRVLWLRPHLQGKSRSLQHLFPLPATLLPPPRTSGPT</sequence>
<protein>
    <submittedName>
        <fullName evidence="2">Alternative protein PPP1R13B</fullName>
    </submittedName>
</protein>
<dbReference type="ChiTaRS" id="PPP1R13B">
    <property type="organism name" value="human"/>
</dbReference>
<gene>
    <name evidence="2" type="primary">PPP1R13B</name>
</gene>
<evidence type="ECO:0000256" key="1">
    <source>
        <dbReference type="SAM" id="MobiDB-lite"/>
    </source>
</evidence>
<reference evidence="2" key="1">
    <citation type="journal article" date="2013" name="PLoS ONE">
        <title>Direct detection of alternative open reading frames translation products in human significantly expands the proteome.</title>
        <authorList>
            <person name="Vanderperre B."/>
            <person name="Lucier J.-F."/>
            <person name="Motard J."/>
            <person name="Tremblay G."/>
            <person name="Vanderperre S."/>
            <person name="Wisztorski M."/>
            <person name="Salzet M."/>
            <person name="Boisvert F.-M."/>
            <person name="Roucou X."/>
        </authorList>
    </citation>
    <scope>NUCLEOTIDE SEQUENCE</scope>
</reference>
<feature type="compositionally biased region" description="Polar residues" evidence="1">
    <location>
        <begin position="58"/>
        <end position="68"/>
    </location>
</feature>
<dbReference type="AlphaFoldDB" id="L8EAS9"/>
<feature type="region of interest" description="Disordered" evidence="1">
    <location>
        <begin position="1"/>
        <end position="77"/>
    </location>
</feature>
<feature type="compositionally biased region" description="Low complexity" evidence="1">
    <location>
        <begin position="1"/>
        <end position="17"/>
    </location>
</feature>
<feature type="region of interest" description="Disordered" evidence="1">
    <location>
        <begin position="91"/>
        <end position="113"/>
    </location>
</feature>
<accession>L8EAS9</accession>
<dbReference type="EMBL" id="HF584006">
    <property type="protein sequence ID" value="CCQ43503.1"/>
    <property type="molecule type" value="Genomic_DNA"/>
</dbReference>
<organism evidence="2">
    <name type="scientific">Homo sapiens</name>
    <name type="common">Human</name>
    <dbReference type="NCBI Taxonomy" id="9606"/>
    <lineage>
        <taxon>Eukaryota</taxon>
        <taxon>Metazoa</taxon>
        <taxon>Chordata</taxon>
        <taxon>Craniata</taxon>
        <taxon>Vertebrata</taxon>
        <taxon>Euteleostomi</taxon>
        <taxon>Mammalia</taxon>
        <taxon>Eutheria</taxon>
        <taxon>Euarchontoglires</taxon>
        <taxon>Primates</taxon>
        <taxon>Haplorrhini</taxon>
        <taxon>Catarrhini</taxon>
        <taxon>Hominidae</taxon>
        <taxon>Homo</taxon>
    </lineage>
</organism>
<dbReference type="OrthoDB" id="10038642at2759"/>
<evidence type="ECO:0000313" key="2">
    <source>
        <dbReference type="EMBL" id="CCQ43503.1"/>
    </source>
</evidence>
<feature type="compositionally biased region" description="Pro residues" evidence="1">
    <location>
        <begin position="103"/>
        <end position="113"/>
    </location>
</feature>